<dbReference type="GO" id="GO:0008270">
    <property type="term" value="F:zinc ion binding"/>
    <property type="evidence" value="ECO:0007669"/>
    <property type="project" value="UniProtKB-KW"/>
</dbReference>
<keyword evidence="5" id="KW-0456">Lyase</keyword>
<keyword evidence="6" id="KW-0539">Nucleus</keyword>
<dbReference type="GO" id="GO:0061630">
    <property type="term" value="F:ubiquitin protein ligase activity"/>
    <property type="evidence" value="ECO:0007669"/>
    <property type="project" value="InterPro"/>
</dbReference>
<feature type="domain" description="DWNN" evidence="8">
    <location>
        <begin position="3"/>
        <end position="76"/>
    </location>
</feature>
<dbReference type="InterPro" id="IPR014891">
    <property type="entry name" value="DWNN_domain"/>
</dbReference>
<evidence type="ECO:0000256" key="3">
    <source>
        <dbReference type="ARBA" id="ARBA00022771"/>
    </source>
</evidence>
<evidence type="ECO:0000256" key="2">
    <source>
        <dbReference type="ARBA" id="ARBA00022723"/>
    </source>
</evidence>
<dbReference type="GO" id="GO:0043436">
    <property type="term" value="P:oxoacid metabolic process"/>
    <property type="evidence" value="ECO:0007669"/>
    <property type="project" value="UniProtKB-ARBA"/>
</dbReference>
<protein>
    <submittedName>
        <fullName evidence="9">DWNN domain-containing protein</fullName>
    </submittedName>
</protein>
<dbReference type="InterPro" id="IPR000573">
    <property type="entry name" value="AconitaseA/IPMdHydase_ssu_swvl"/>
</dbReference>
<dbReference type="GO" id="GO:0016567">
    <property type="term" value="P:protein ubiquitination"/>
    <property type="evidence" value="ECO:0007669"/>
    <property type="project" value="InterPro"/>
</dbReference>
<dbReference type="PROSITE" id="PS51282">
    <property type="entry name" value="DWNN"/>
    <property type="match status" value="1"/>
</dbReference>
<feature type="compositionally biased region" description="Basic and acidic residues" evidence="7">
    <location>
        <begin position="571"/>
        <end position="590"/>
    </location>
</feature>
<dbReference type="Gene3D" id="3.20.19.10">
    <property type="entry name" value="Aconitase, domain 4"/>
    <property type="match status" value="1"/>
</dbReference>
<feature type="region of interest" description="Disordered" evidence="7">
    <location>
        <begin position="565"/>
        <end position="681"/>
    </location>
</feature>
<dbReference type="Pfam" id="PF13696">
    <property type="entry name" value="zf-CCHC_2"/>
    <property type="match status" value="1"/>
</dbReference>
<dbReference type="Gene3D" id="3.10.20.90">
    <property type="entry name" value="Phosphatidylinositol 3-kinase Catalytic Subunit, Chain A, domain 1"/>
    <property type="match status" value="1"/>
</dbReference>
<dbReference type="GO" id="GO:0005634">
    <property type="term" value="C:nucleus"/>
    <property type="evidence" value="ECO:0007669"/>
    <property type="project" value="UniProtKB-SubCell"/>
</dbReference>
<dbReference type="GO" id="GO:0006397">
    <property type="term" value="P:mRNA processing"/>
    <property type="evidence" value="ECO:0007669"/>
    <property type="project" value="InterPro"/>
</dbReference>
<evidence type="ECO:0000256" key="7">
    <source>
        <dbReference type="SAM" id="MobiDB-lite"/>
    </source>
</evidence>
<dbReference type="CDD" id="cd01577">
    <property type="entry name" value="IPMI_Swivel"/>
    <property type="match status" value="1"/>
</dbReference>
<accession>A0AAD8I2B4</accession>
<feature type="compositionally biased region" description="Basic and acidic residues" evidence="7">
    <location>
        <begin position="404"/>
        <end position="413"/>
    </location>
</feature>
<feature type="compositionally biased region" description="Basic residues" evidence="7">
    <location>
        <begin position="659"/>
        <end position="671"/>
    </location>
</feature>
<sequence length="953" mass="104426">MAVYYKFKSAKDYDSISIDGHFITVASLKEKIFENKHLGKGTDFDLVVTNAQTNEEYLDEGMLIPKNTSVLIRRVPGRGRARLPIITTPITTDQDKPVAENKLEDAEATKSSFSGVDPSVSKYPEEFEWDEFGNDLYSMPEVAPVQDAPTAPPPSKADEDSKIRALIDTPALDWQCQNPDSFGGGGRGFGRGMGGRSGGRGFGRGGLLERTTPPPGYICHRCKVPGHFIQHCPTNGDSNYDIKRTKPPTGIPKSMLMATPDGSYALPSGAAAVLKPNEAAFEKEIEGMPSTRSVADLPQELYCPLCRAVMKDAVLTSKCCFNSYCDKCIRDYIISKSMCICGATNVLADDLLPNKTVRVTIVRILEANNSSGDNGGSAFQPQDMESARSPQRKIPSPKGAEFPEATHESRSAREPGSQMCPPVADEEMQQKPVSGEVGKKKKKKKARLPVGVTDMQWRPPQDFAAENYMMPMEPSGFNPYWNGMQPGFDGFGGPYGGPMPFMGYGLGPGPMPFGGPFPHDPFGAQGYMMPFPPQRDLAEFGMGFNGGGGGGPPIMSREEFEARKATIKHKRDLERGGGSREVSRDREFSRDMISNGDVPPGKSKFKSNPPPQDYHHPRARSERPERLSPERITHDPEPLRASSKRKMKYEDDYYEEHPHQHREKERRHHHRSESEIASSARSPIPPETLILQSSMAATTFSSLSHKISISPVPNKAFHSLSSSNLIKLPSQTPNFSSFTTSISPKPPLSPFSTRPRASTSDIPATPATAFHGVCYVVGDNIDTDQIIPAEYLTLVPSNPEEYKKLGSFALIGLPVSKYPTRFMTNDEFSSKYSILIAGDNFGCGSSREHAPVALGAAGVKAVVAESYARIFFRNSVSTGEVYPLESEKRLCEECKTGDVITIELGESLLINHTSGKDWNDSFPSSLEIEVSPSALGYDHIIVMMILEFTRSGS</sequence>
<gene>
    <name evidence="9" type="ORF">POM88_033367</name>
</gene>
<dbReference type="SUPFAM" id="SSF57850">
    <property type="entry name" value="RING/U-box"/>
    <property type="match status" value="1"/>
</dbReference>
<feature type="compositionally biased region" description="Basic and acidic residues" evidence="7">
    <location>
        <begin position="648"/>
        <end position="658"/>
    </location>
</feature>
<dbReference type="GO" id="GO:0016836">
    <property type="term" value="F:hydro-lyase activity"/>
    <property type="evidence" value="ECO:0007669"/>
    <property type="project" value="UniProtKB-ARBA"/>
</dbReference>
<dbReference type="CDD" id="cd16620">
    <property type="entry name" value="vRING-HC-C4C4_RBBP6"/>
    <property type="match status" value="1"/>
</dbReference>
<name>A0AAD8I2B4_9APIA</name>
<evidence type="ECO:0000313" key="10">
    <source>
        <dbReference type="Proteomes" id="UP001237642"/>
    </source>
</evidence>
<dbReference type="Pfam" id="PF08783">
    <property type="entry name" value="DWNN"/>
    <property type="match status" value="1"/>
</dbReference>
<proteinExistence type="predicted"/>
<reference evidence="9" key="1">
    <citation type="submission" date="2023-02" db="EMBL/GenBank/DDBJ databases">
        <title>Genome of toxic invasive species Heracleum sosnowskyi carries increased number of genes despite the absence of recent whole-genome duplications.</title>
        <authorList>
            <person name="Schelkunov M."/>
            <person name="Shtratnikova V."/>
            <person name="Makarenko M."/>
            <person name="Klepikova A."/>
            <person name="Omelchenko D."/>
            <person name="Novikova G."/>
            <person name="Obukhova E."/>
            <person name="Bogdanov V."/>
            <person name="Penin A."/>
            <person name="Logacheva M."/>
        </authorList>
    </citation>
    <scope>NUCLEOTIDE SEQUENCE</scope>
    <source>
        <strain evidence="9">Hsosn_3</strain>
        <tissue evidence="9">Leaf</tissue>
    </source>
</reference>
<evidence type="ECO:0000256" key="5">
    <source>
        <dbReference type="ARBA" id="ARBA00023239"/>
    </source>
</evidence>
<dbReference type="InterPro" id="IPR033940">
    <property type="entry name" value="IPMI_Swivel"/>
</dbReference>
<keyword evidence="2" id="KW-0479">Metal-binding</keyword>
<dbReference type="Gene3D" id="4.10.60.10">
    <property type="entry name" value="Zinc finger, CCHC-type"/>
    <property type="match status" value="1"/>
</dbReference>
<dbReference type="PANTHER" id="PTHR15439:SF0">
    <property type="entry name" value="CELL DIVISION CYCLE AND APOPTOSIS REGULATOR PROTEIN 1-RELATED"/>
    <property type="match status" value="1"/>
</dbReference>
<dbReference type="Proteomes" id="UP001237642">
    <property type="component" value="Unassembled WGS sequence"/>
</dbReference>
<keyword evidence="3" id="KW-0863">Zinc-finger</keyword>
<dbReference type="InterPro" id="IPR025829">
    <property type="entry name" value="Zn_knuckle_CX2CX3GHX4C"/>
</dbReference>
<dbReference type="Pfam" id="PF00694">
    <property type="entry name" value="Aconitase_C"/>
    <property type="match status" value="1"/>
</dbReference>
<dbReference type="Gene3D" id="3.30.40.10">
    <property type="entry name" value="Zinc/RING finger domain, C3HC4 (zinc finger)"/>
    <property type="match status" value="1"/>
</dbReference>
<reference evidence="9" key="2">
    <citation type="submission" date="2023-05" db="EMBL/GenBank/DDBJ databases">
        <authorList>
            <person name="Schelkunov M.I."/>
        </authorList>
    </citation>
    <scope>NUCLEOTIDE SEQUENCE</scope>
    <source>
        <strain evidence="9">Hsosn_3</strain>
        <tissue evidence="9">Leaf</tissue>
    </source>
</reference>
<evidence type="ECO:0000256" key="1">
    <source>
        <dbReference type="ARBA" id="ARBA00004123"/>
    </source>
</evidence>
<feature type="compositionally biased region" description="Basic and acidic residues" evidence="7">
    <location>
        <begin position="613"/>
        <end position="638"/>
    </location>
</feature>
<evidence type="ECO:0000256" key="6">
    <source>
        <dbReference type="ARBA" id="ARBA00023242"/>
    </source>
</evidence>
<dbReference type="EMBL" id="JAUIZM010000007">
    <property type="protein sequence ID" value="KAK1377174.1"/>
    <property type="molecule type" value="Genomic_DNA"/>
</dbReference>
<evidence type="ECO:0000256" key="4">
    <source>
        <dbReference type="ARBA" id="ARBA00022833"/>
    </source>
</evidence>
<dbReference type="AlphaFoldDB" id="A0AAD8I2B4"/>
<evidence type="ECO:0000259" key="8">
    <source>
        <dbReference type="PROSITE" id="PS51282"/>
    </source>
</evidence>
<organism evidence="9 10">
    <name type="scientific">Heracleum sosnowskyi</name>
    <dbReference type="NCBI Taxonomy" id="360622"/>
    <lineage>
        <taxon>Eukaryota</taxon>
        <taxon>Viridiplantae</taxon>
        <taxon>Streptophyta</taxon>
        <taxon>Embryophyta</taxon>
        <taxon>Tracheophyta</taxon>
        <taxon>Spermatophyta</taxon>
        <taxon>Magnoliopsida</taxon>
        <taxon>eudicotyledons</taxon>
        <taxon>Gunneridae</taxon>
        <taxon>Pentapetalae</taxon>
        <taxon>asterids</taxon>
        <taxon>campanulids</taxon>
        <taxon>Apiales</taxon>
        <taxon>Apiaceae</taxon>
        <taxon>Apioideae</taxon>
        <taxon>apioid superclade</taxon>
        <taxon>Tordylieae</taxon>
        <taxon>Tordyliinae</taxon>
        <taxon>Heracleum</taxon>
    </lineage>
</organism>
<evidence type="ECO:0000313" key="9">
    <source>
        <dbReference type="EMBL" id="KAK1377174.1"/>
    </source>
</evidence>
<dbReference type="InterPro" id="IPR015928">
    <property type="entry name" value="Aconitase/3IPM_dehydase_swvl"/>
</dbReference>
<comment type="subcellular location">
    <subcellularLocation>
        <location evidence="1">Nucleus</location>
    </subcellularLocation>
</comment>
<feature type="compositionally biased region" description="Polar residues" evidence="7">
    <location>
        <begin position="370"/>
        <end position="380"/>
    </location>
</feature>
<dbReference type="InterPro" id="IPR033489">
    <property type="entry name" value="RBBP6"/>
</dbReference>
<keyword evidence="4" id="KW-0862">Zinc</keyword>
<dbReference type="SUPFAM" id="SSF52016">
    <property type="entry name" value="LeuD/IlvD-like"/>
    <property type="match status" value="1"/>
</dbReference>
<dbReference type="GO" id="GO:0006511">
    <property type="term" value="P:ubiquitin-dependent protein catabolic process"/>
    <property type="evidence" value="ECO:0007669"/>
    <property type="project" value="TreeGrafter"/>
</dbReference>
<feature type="region of interest" description="Disordered" evidence="7">
    <location>
        <begin position="370"/>
        <end position="448"/>
    </location>
</feature>
<keyword evidence="10" id="KW-1185">Reference proteome</keyword>
<comment type="caution">
    <text evidence="9">The sequence shown here is derived from an EMBL/GenBank/DDBJ whole genome shotgun (WGS) entry which is preliminary data.</text>
</comment>
<dbReference type="PANTHER" id="PTHR15439">
    <property type="entry name" value="RETINOBLASTOMA-BINDING PROTEIN 6"/>
    <property type="match status" value="1"/>
</dbReference>
<dbReference type="InterPro" id="IPR013083">
    <property type="entry name" value="Znf_RING/FYVE/PHD"/>
</dbReference>
<dbReference type="SMART" id="SM01180">
    <property type="entry name" value="DWNN"/>
    <property type="match status" value="1"/>
</dbReference>